<proteinExistence type="predicted"/>
<keyword evidence="1" id="KW-1133">Transmembrane helix</keyword>
<sequence>MAKYTFYPQIKTSYLYTKTIMYIAMVISFVYGWVAVAFYQQSNFLFLPFFMLILYDIFLYKPMLKYWDMGGFKKMVIDTNAKVVIFDDRVRLNLDKVERVRIEMEERPTMFWFPCLFSQYVRLVNAELMFKLETKTNTVIYLQFKKDVKKICSIMRDMGKPCRIIHEELLEEGIPNYIWYLLGLLGIVGGFGYCVFVFFQKLISGSGF</sequence>
<evidence type="ECO:0000256" key="1">
    <source>
        <dbReference type="SAM" id="Phobius"/>
    </source>
</evidence>
<keyword evidence="1" id="KW-0472">Membrane</keyword>
<reference evidence="2" key="1">
    <citation type="submission" date="2020-10" db="EMBL/GenBank/DDBJ databases">
        <authorList>
            <person name="Gilroy R."/>
        </authorList>
    </citation>
    <scope>NUCLEOTIDE SEQUENCE</scope>
    <source>
        <strain evidence="2">CHK152-2994</strain>
    </source>
</reference>
<feature type="transmembrane region" description="Helical" evidence="1">
    <location>
        <begin position="177"/>
        <end position="199"/>
    </location>
</feature>
<feature type="transmembrane region" description="Helical" evidence="1">
    <location>
        <begin position="20"/>
        <end position="39"/>
    </location>
</feature>
<evidence type="ECO:0000313" key="3">
    <source>
        <dbReference type="Proteomes" id="UP000824139"/>
    </source>
</evidence>
<keyword evidence="1" id="KW-0812">Transmembrane</keyword>
<accession>A0A9D1FXH6</accession>
<evidence type="ECO:0000313" key="2">
    <source>
        <dbReference type="EMBL" id="HIS83862.1"/>
    </source>
</evidence>
<feature type="transmembrane region" description="Helical" evidence="1">
    <location>
        <begin position="45"/>
        <end position="64"/>
    </location>
</feature>
<name>A0A9D1FXH6_9BACT</name>
<organism evidence="2 3">
    <name type="scientific">Candidatus Scatenecus faecavium</name>
    <dbReference type="NCBI Taxonomy" id="2840915"/>
    <lineage>
        <taxon>Bacteria</taxon>
        <taxon>Candidatus Scatenecus</taxon>
    </lineage>
</organism>
<gene>
    <name evidence="2" type="ORF">IAD41_09695</name>
</gene>
<reference evidence="2" key="2">
    <citation type="journal article" date="2021" name="PeerJ">
        <title>Extensive microbial diversity within the chicken gut microbiome revealed by metagenomics and culture.</title>
        <authorList>
            <person name="Gilroy R."/>
            <person name="Ravi A."/>
            <person name="Getino M."/>
            <person name="Pursley I."/>
            <person name="Horton D.L."/>
            <person name="Alikhan N.F."/>
            <person name="Baker D."/>
            <person name="Gharbi K."/>
            <person name="Hall N."/>
            <person name="Watson M."/>
            <person name="Adriaenssens E.M."/>
            <person name="Foster-Nyarko E."/>
            <person name="Jarju S."/>
            <person name="Secka A."/>
            <person name="Antonio M."/>
            <person name="Oren A."/>
            <person name="Chaudhuri R.R."/>
            <person name="La Ragione R."/>
            <person name="Hildebrand F."/>
            <person name="Pallen M.J."/>
        </authorList>
    </citation>
    <scope>NUCLEOTIDE SEQUENCE</scope>
    <source>
        <strain evidence="2">CHK152-2994</strain>
    </source>
</reference>
<protein>
    <submittedName>
        <fullName evidence="2">Uncharacterized protein</fullName>
    </submittedName>
</protein>
<dbReference type="Proteomes" id="UP000824139">
    <property type="component" value="Unassembled WGS sequence"/>
</dbReference>
<comment type="caution">
    <text evidence="2">The sequence shown here is derived from an EMBL/GenBank/DDBJ whole genome shotgun (WGS) entry which is preliminary data.</text>
</comment>
<dbReference type="EMBL" id="DVJO01000213">
    <property type="protein sequence ID" value="HIS83862.1"/>
    <property type="molecule type" value="Genomic_DNA"/>
</dbReference>
<dbReference type="AlphaFoldDB" id="A0A9D1FXH6"/>